<accession>A0A7S4JWC7</accession>
<gene>
    <name evidence="1" type="ORF">OAUR00152_LOCUS34984</name>
</gene>
<sequence>MADTDTCRHGGPGDLVAEEKKLFVVTYAANLEKVHRALLLRCSVPELIAAELVLLEELMKNSDALRAMVDSSSMKMYFASATNHLLCARVEEARIHARAGVYIAMLLRHGDAFWEMTNESHEVQKQTLLDMHIALVQIGIDQGLARLLNSQTNATAWNVLCLR</sequence>
<proteinExistence type="predicted"/>
<protein>
    <submittedName>
        <fullName evidence="1">Uncharacterized protein</fullName>
    </submittedName>
</protein>
<organism evidence="1">
    <name type="scientific">Odontella aurita</name>
    <dbReference type="NCBI Taxonomy" id="265563"/>
    <lineage>
        <taxon>Eukaryota</taxon>
        <taxon>Sar</taxon>
        <taxon>Stramenopiles</taxon>
        <taxon>Ochrophyta</taxon>
        <taxon>Bacillariophyta</taxon>
        <taxon>Mediophyceae</taxon>
        <taxon>Biddulphiophycidae</taxon>
        <taxon>Eupodiscales</taxon>
        <taxon>Odontellaceae</taxon>
        <taxon>Odontella</taxon>
    </lineage>
</organism>
<dbReference type="EMBL" id="HBKQ01050714">
    <property type="protein sequence ID" value="CAE2276192.1"/>
    <property type="molecule type" value="Transcribed_RNA"/>
</dbReference>
<dbReference type="AlphaFoldDB" id="A0A7S4JWC7"/>
<reference evidence="1" key="1">
    <citation type="submission" date="2021-01" db="EMBL/GenBank/DDBJ databases">
        <authorList>
            <person name="Corre E."/>
            <person name="Pelletier E."/>
            <person name="Niang G."/>
            <person name="Scheremetjew M."/>
            <person name="Finn R."/>
            <person name="Kale V."/>
            <person name="Holt S."/>
            <person name="Cochrane G."/>
            <person name="Meng A."/>
            <person name="Brown T."/>
            <person name="Cohen L."/>
        </authorList>
    </citation>
    <scope>NUCLEOTIDE SEQUENCE</scope>
    <source>
        <strain evidence="1">Isolate 1302-5</strain>
    </source>
</reference>
<evidence type="ECO:0000313" key="1">
    <source>
        <dbReference type="EMBL" id="CAE2276192.1"/>
    </source>
</evidence>
<name>A0A7S4JWC7_9STRA</name>